<feature type="transmembrane region" description="Helical" evidence="5">
    <location>
        <begin position="124"/>
        <end position="143"/>
    </location>
</feature>
<dbReference type="CDD" id="cd16914">
    <property type="entry name" value="EcfT"/>
    <property type="match status" value="1"/>
</dbReference>
<evidence type="ECO:0000313" key="6">
    <source>
        <dbReference type="EMBL" id="HIV74790.1"/>
    </source>
</evidence>
<dbReference type="Pfam" id="PF02361">
    <property type="entry name" value="CbiQ"/>
    <property type="match status" value="1"/>
</dbReference>
<feature type="transmembrane region" description="Helical" evidence="5">
    <location>
        <begin position="12"/>
        <end position="45"/>
    </location>
</feature>
<proteinExistence type="predicted"/>
<dbReference type="PANTHER" id="PTHR33514:SF13">
    <property type="entry name" value="PROTEIN ABCI12, CHLOROPLASTIC"/>
    <property type="match status" value="1"/>
</dbReference>
<feature type="transmembrane region" description="Helical" evidence="5">
    <location>
        <begin position="57"/>
        <end position="75"/>
    </location>
</feature>
<keyword evidence="4 5" id="KW-0472">Membrane</keyword>
<comment type="caution">
    <text evidence="6">The sequence shown here is derived from an EMBL/GenBank/DDBJ whole genome shotgun (WGS) entry which is preliminary data.</text>
</comment>
<evidence type="ECO:0000256" key="4">
    <source>
        <dbReference type="ARBA" id="ARBA00023136"/>
    </source>
</evidence>
<evidence type="ECO:0000313" key="7">
    <source>
        <dbReference type="Proteomes" id="UP000823937"/>
    </source>
</evidence>
<evidence type="ECO:0000256" key="5">
    <source>
        <dbReference type="SAM" id="Phobius"/>
    </source>
</evidence>
<feature type="transmembrane region" description="Helical" evidence="5">
    <location>
        <begin position="95"/>
        <end position="118"/>
    </location>
</feature>
<dbReference type="PANTHER" id="PTHR33514">
    <property type="entry name" value="PROTEIN ABCI12, CHLOROPLASTIC"/>
    <property type="match status" value="1"/>
</dbReference>
<dbReference type="Proteomes" id="UP000823937">
    <property type="component" value="Unassembled WGS sequence"/>
</dbReference>
<gene>
    <name evidence="6" type="ORF">H9895_06920</name>
</gene>
<reference evidence="6" key="2">
    <citation type="submission" date="2021-04" db="EMBL/GenBank/DDBJ databases">
        <authorList>
            <person name="Gilroy R."/>
        </authorList>
    </citation>
    <scope>NUCLEOTIDE SEQUENCE</scope>
    <source>
        <strain evidence="6">CHK169-2315</strain>
    </source>
</reference>
<sequence length="290" mass="33531">MNNGFRRFHPFILFFYYIVSGLLIMLYNHPVFMIIAMCLFIGVNITHDNGKALRKWMIPLFIMGSIFALLNPLLVSRGTHILFYVDNRQITLEALMFGITMALMLITVIILFVSFNLILNGNKFLYLFSKIVPRTAFLMMLSIRFVPLLKRRYDEINAVYRVRGMTMFHGSLKDRANNGMNMLQTLLTWSLEEAIQTADSMQARGYQSGKKSSYTLYKMTKADWMMFSILIVILIVGMLGASFGYGKIVIYPTLGTLQFYAGDWIVLFCMMLAISLPLIVEGIEWLRWKF</sequence>
<dbReference type="InterPro" id="IPR003339">
    <property type="entry name" value="ABC/ECF_trnsptr_transmembrane"/>
</dbReference>
<name>A0A9D1PLU4_9BACI</name>
<evidence type="ECO:0000256" key="2">
    <source>
        <dbReference type="ARBA" id="ARBA00022692"/>
    </source>
</evidence>
<organism evidence="6 7">
    <name type="scientific">Candidatus Pseudogracilibacillus intestinigallinarum</name>
    <dbReference type="NCBI Taxonomy" id="2838742"/>
    <lineage>
        <taxon>Bacteria</taxon>
        <taxon>Bacillati</taxon>
        <taxon>Bacillota</taxon>
        <taxon>Bacilli</taxon>
        <taxon>Bacillales</taxon>
        <taxon>Bacillaceae</taxon>
        <taxon>Pseudogracilibacillus</taxon>
    </lineage>
</organism>
<accession>A0A9D1PLU4</accession>
<feature type="transmembrane region" description="Helical" evidence="5">
    <location>
        <begin position="257"/>
        <end position="280"/>
    </location>
</feature>
<evidence type="ECO:0000256" key="1">
    <source>
        <dbReference type="ARBA" id="ARBA00004141"/>
    </source>
</evidence>
<reference evidence="6" key="1">
    <citation type="journal article" date="2021" name="PeerJ">
        <title>Extensive microbial diversity within the chicken gut microbiome revealed by metagenomics and culture.</title>
        <authorList>
            <person name="Gilroy R."/>
            <person name="Ravi A."/>
            <person name="Getino M."/>
            <person name="Pursley I."/>
            <person name="Horton D.L."/>
            <person name="Alikhan N.F."/>
            <person name="Baker D."/>
            <person name="Gharbi K."/>
            <person name="Hall N."/>
            <person name="Watson M."/>
            <person name="Adriaenssens E.M."/>
            <person name="Foster-Nyarko E."/>
            <person name="Jarju S."/>
            <person name="Secka A."/>
            <person name="Antonio M."/>
            <person name="Oren A."/>
            <person name="Chaudhuri R.R."/>
            <person name="La Ragione R."/>
            <person name="Hildebrand F."/>
            <person name="Pallen M.J."/>
        </authorList>
    </citation>
    <scope>NUCLEOTIDE SEQUENCE</scope>
    <source>
        <strain evidence="6">CHK169-2315</strain>
    </source>
</reference>
<comment type="subcellular location">
    <subcellularLocation>
        <location evidence="1">Membrane</location>
        <topology evidence="1">Multi-pass membrane protein</topology>
    </subcellularLocation>
</comment>
<dbReference type="EMBL" id="DXHX01000109">
    <property type="protein sequence ID" value="HIV74790.1"/>
    <property type="molecule type" value="Genomic_DNA"/>
</dbReference>
<dbReference type="AlphaFoldDB" id="A0A9D1PLU4"/>
<dbReference type="GO" id="GO:0005886">
    <property type="term" value="C:plasma membrane"/>
    <property type="evidence" value="ECO:0007669"/>
    <property type="project" value="TreeGrafter"/>
</dbReference>
<keyword evidence="2 5" id="KW-0812">Transmembrane</keyword>
<keyword evidence="3 5" id="KW-1133">Transmembrane helix</keyword>
<feature type="transmembrane region" description="Helical" evidence="5">
    <location>
        <begin position="224"/>
        <end position="245"/>
    </location>
</feature>
<evidence type="ECO:0000256" key="3">
    <source>
        <dbReference type="ARBA" id="ARBA00022989"/>
    </source>
</evidence>
<protein>
    <submittedName>
        <fullName evidence="6">Energy-coupling factor transporter transmembrane protein EcfT</fullName>
    </submittedName>
</protein>